<name>A0A072Q3G3_9EURO</name>
<proteinExistence type="predicted"/>
<dbReference type="AlphaFoldDB" id="A0A072Q3G3"/>
<gene>
    <name evidence="2" type="ORF">A1O9_00417</name>
</gene>
<evidence type="ECO:0000313" key="3">
    <source>
        <dbReference type="Proteomes" id="UP000027920"/>
    </source>
</evidence>
<dbReference type="HOGENOM" id="CLU_070841_0_0_1"/>
<keyword evidence="3" id="KW-1185">Reference proteome</keyword>
<dbReference type="OrthoDB" id="2794762at2759"/>
<evidence type="ECO:0000313" key="2">
    <source>
        <dbReference type="EMBL" id="KEF62445.1"/>
    </source>
</evidence>
<dbReference type="InterPro" id="IPR016181">
    <property type="entry name" value="Acyl_CoA_acyltransferase"/>
</dbReference>
<dbReference type="Proteomes" id="UP000027920">
    <property type="component" value="Unassembled WGS sequence"/>
</dbReference>
<dbReference type="STRING" id="1182545.A0A072Q3G3"/>
<dbReference type="EMBL" id="AMGV01000001">
    <property type="protein sequence ID" value="KEF62445.1"/>
    <property type="molecule type" value="Genomic_DNA"/>
</dbReference>
<dbReference type="GO" id="GO:0016747">
    <property type="term" value="F:acyltransferase activity, transferring groups other than amino-acyl groups"/>
    <property type="evidence" value="ECO:0007669"/>
    <property type="project" value="InterPro"/>
</dbReference>
<accession>A0A072Q3G3</accession>
<organism evidence="2 3">
    <name type="scientific">Exophiala aquamarina CBS 119918</name>
    <dbReference type="NCBI Taxonomy" id="1182545"/>
    <lineage>
        <taxon>Eukaryota</taxon>
        <taxon>Fungi</taxon>
        <taxon>Dikarya</taxon>
        <taxon>Ascomycota</taxon>
        <taxon>Pezizomycotina</taxon>
        <taxon>Eurotiomycetes</taxon>
        <taxon>Chaetothyriomycetidae</taxon>
        <taxon>Chaetothyriales</taxon>
        <taxon>Herpotrichiellaceae</taxon>
        <taxon>Exophiala</taxon>
    </lineage>
</organism>
<dbReference type="SUPFAM" id="SSF55729">
    <property type="entry name" value="Acyl-CoA N-acyltransferases (Nat)"/>
    <property type="match status" value="1"/>
</dbReference>
<dbReference type="CDD" id="cd04301">
    <property type="entry name" value="NAT_SF"/>
    <property type="match status" value="1"/>
</dbReference>
<protein>
    <recommendedName>
        <fullName evidence="1">N-acetyltransferase domain-containing protein</fullName>
    </recommendedName>
</protein>
<evidence type="ECO:0000259" key="1">
    <source>
        <dbReference type="PROSITE" id="PS51186"/>
    </source>
</evidence>
<dbReference type="PROSITE" id="PS51186">
    <property type="entry name" value="GNAT"/>
    <property type="match status" value="1"/>
</dbReference>
<dbReference type="Gene3D" id="3.40.630.30">
    <property type="match status" value="1"/>
</dbReference>
<dbReference type="VEuPathDB" id="FungiDB:A1O9_00417"/>
<dbReference type="RefSeq" id="XP_013265035.1">
    <property type="nucleotide sequence ID" value="XM_013409581.1"/>
</dbReference>
<sequence>MTVAAPSFTIHKLDSTALASNLEPVLNLSNLIFDTQSSRPTHHSSLEEWSIRLSRPDSILVYSTSSSSQYSPPRLSTSISTDPAPVVLGFVFAHMKSDRTLPHPTLHIWLAGVSEDTRGTGVFAALMSKVEDHARSLSIGALSVATFPAKYEKMYTILQKQGWEEREWTERGRKVLMMKPI</sequence>
<comment type="caution">
    <text evidence="2">The sequence shown here is derived from an EMBL/GenBank/DDBJ whole genome shotgun (WGS) entry which is preliminary data.</text>
</comment>
<reference evidence="2 3" key="1">
    <citation type="submission" date="2013-03" db="EMBL/GenBank/DDBJ databases">
        <title>The Genome Sequence of Exophiala aquamarina CBS 119918.</title>
        <authorList>
            <consortium name="The Broad Institute Genomics Platform"/>
            <person name="Cuomo C."/>
            <person name="de Hoog S."/>
            <person name="Gorbushina A."/>
            <person name="Walker B."/>
            <person name="Young S.K."/>
            <person name="Zeng Q."/>
            <person name="Gargeya S."/>
            <person name="Fitzgerald M."/>
            <person name="Haas B."/>
            <person name="Abouelleil A."/>
            <person name="Allen A.W."/>
            <person name="Alvarado L."/>
            <person name="Arachchi H.M."/>
            <person name="Berlin A.M."/>
            <person name="Chapman S.B."/>
            <person name="Gainer-Dewar J."/>
            <person name="Goldberg J."/>
            <person name="Griggs A."/>
            <person name="Gujja S."/>
            <person name="Hansen M."/>
            <person name="Howarth C."/>
            <person name="Imamovic A."/>
            <person name="Ireland A."/>
            <person name="Larimer J."/>
            <person name="McCowan C."/>
            <person name="Murphy C."/>
            <person name="Pearson M."/>
            <person name="Poon T.W."/>
            <person name="Priest M."/>
            <person name="Roberts A."/>
            <person name="Saif S."/>
            <person name="Shea T."/>
            <person name="Sisk P."/>
            <person name="Sykes S."/>
            <person name="Wortman J."/>
            <person name="Nusbaum C."/>
            <person name="Birren B."/>
        </authorList>
    </citation>
    <scope>NUCLEOTIDE SEQUENCE [LARGE SCALE GENOMIC DNA]</scope>
    <source>
        <strain evidence="2 3">CBS 119918</strain>
    </source>
</reference>
<dbReference type="InterPro" id="IPR000182">
    <property type="entry name" value="GNAT_dom"/>
</dbReference>
<dbReference type="Pfam" id="PF00583">
    <property type="entry name" value="Acetyltransf_1"/>
    <property type="match status" value="1"/>
</dbReference>
<dbReference type="GeneID" id="25275369"/>
<feature type="domain" description="N-acetyltransferase" evidence="1">
    <location>
        <begin position="33"/>
        <end position="181"/>
    </location>
</feature>